<dbReference type="PANTHER" id="PTHR33164:SF105">
    <property type="entry name" value="TRANSCRIPTIONAL REPRESSOR PROTEIN-RELATED"/>
    <property type="match status" value="1"/>
</dbReference>
<sequence length="218" mass="23864">MVGIRFGSAIRVRSCSRPLGPLCARGWSCILCPLVADGPADEYKGLMTDKPIEIALEGAKMAPGVKSLPCTCLRLRRIARQITSIYDGALAENGVSIVTYAVLSALSREEPLTLSALAERVGTDRTTLSRTVERMRQAELVAASPGDDRRERRLSLTEHGRETAAAARRSWRETEEMLVERYGAERLATLHQLLADLERAAETEEDTPCRSEPPLAGC</sequence>
<keyword evidence="3" id="KW-1185">Reference proteome</keyword>
<dbReference type="InterPro" id="IPR039422">
    <property type="entry name" value="MarR/SlyA-like"/>
</dbReference>
<dbReference type="InterPro" id="IPR011991">
    <property type="entry name" value="ArsR-like_HTH"/>
</dbReference>
<dbReference type="AlphaFoldDB" id="A0A8B2NWM1"/>
<dbReference type="Proteomes" id="UP000249590">
    <property type="component" value="Unassembled WGS sequence"/>
</dbReference>
<dbReference type="InterPro" id="IPR036390">
    <property type="entry name" value="WH_DNA-bd_sf"/>
</dbReference>
<dbReference type="Gene3D" id="1.10.10.10">
    <property type="entry name" value="Winged helix-like DNA-binding domain superfamily/Winged helix DNA-binding domain"/>
    <property type="match status" value="1"/>
</dbReference>
<name>A0A8B2NWM1_9HYPH</name>
<dbReference type="EMBL" id="QHHQ01000001">
    <property type="protein sequence ID" value="RAI04537.1"/>
    <property type="molecule type" value="Genomic_DNA"/>
</dbReference>
<dbReference type="InterPro" id="IPR000835">
    <property type="entry name" value="HTH_MarR-typ"/>
</dbReference>
<reference evidence="2 3" key="1">
    <citation type="submission" date="2018-05" db="EMBL/GenBank/DDBJ databases">
        <title>Acuticoccus sediminis sp. nov., isolated from deep-sea sediment of Indian Ocean.</title>
        <authorList>
            <person name="Liu X."/>
            <person name="Lai Q."/>
            <person name="Du Y."/>
            <person name="Sun F."/>
            <person name="Zhang X."/>
            <person name="Wang S."/>
            <person name="Shao Z."/>
        </authorList>
    </citation>
    <scope>NUCLEOTIDE SEQUENCE [LARGE SCALE GENOMIC DNA]</scope>
    <source>
        <strain evidence="2 3">PTG4-2</strain>
    </source>
</reference>
<organism evidence="2 3">
    <name type="scientific">Acuticoccus sediminis</name>
    <dbReference type="NCBI Taxonomy" id="2184697"/>
    <lineage>
        <taxon>Bacteria</taxon>
        <taxon>Pseudomonadati</taxon>
        <taxon>Pseudomonadota</taxon>
        <taxon>Alphaproteobacteria</taxon>
        <taxon>Hyphomicrobiales</taxon>
        <taxon>Amorphaceae</taxon>
        <taxon>Acuticoccus</taxon>
    </lineage>
</organism>
<evidence type="ECO:0000313" key="3">
    <source>
        <dbReference type="Proteomes" id="UP000249590"/>
    </source>
</evidence>
<dbReference type="Pfam" id="PF12802">
    <property type="entry name" value="MarR_2"/>
    <property type="match status" value="1"/>
</dbReference>
<protein>
    <recommendedName>
        <fullName evidence="1">HTH marR-type domain-containing protein</fullName>
    </recommendedName>
</protein>
<gene>
    <name evidence="2" type="ORF">DLJ53_05930</name>
</gene>
<evidence type="ECO:0000313" key="2">
    <source>
        <dbReference type="EMBL" id="RAI04537.1"/>
    </source>
</evidence>
<dbReference type="PANTHER" id="PTHR33164">
    <property type="entry name" value="TRANSCRIPTIONAL REGULATOR, MARR FAMILY"/>
    <property type="match status" value="1"/>
</dbReference>
<dbReference type="CDD" id="cd00090">
    <property type="entry name" value="HTH_ARSR"/>
    <property type="match status" value="1"/>
</dbReference>
<dbReference type="SUPFAM" id="SSF46785">
    <property type="entry name" value="Winged helix' DNA-binding domain"/>
    <property type="match status" value="1"/>
</dbReference>
<dbReference type="InterPro" id="IPR036388">
    <property type="entry name" value="WH-like_DNA-bd_sf"/>
</dbReference>
<evidence type="ECO:0000259" key="1">
    <source>
        <dbReference type="PROSITE" id="PS50995"/>
    </source>
</evidence>
<dbReference type="GO" id="GO:0003700">
    <property type="term" value="F:DNA-binding transcription factor activity"/>
    <property type="evidence" value="ECO:0007669"/>
    <property type="project" value="InterPro"/>
</dbReference>
<feature type="domain" description="HTH marR-type" evidence="1">
    <location>
        <begin position="68"/>
        <end position="199"/>
    </location>
</feature>
<accession>A0A8B2NWM1</accession>
<comment type="caution">
    <text evidence="2">The sequence shown here is derived from an EMBL/GenBank/DDBJ whole genome shotgun (WGS) entry which is preliminary data.</text>
</comment>
<dbReference type="GO" id="GO:0006950">
    <property type="term" value="P:response to stress"/>
    <property type="evidence" value="ECO:0007669"/>
    <property type="project" value="TreeGrafter"/>
</dbReference>
<dbReference type="PROSITE" id="PS50995">
    <property type="entry name" value="HTH_MARR_2"/>
    <property type="match status" value="1"/>
</dbReference>
<proteinExistence type="predicted"/>
<dbReference type="SMART" id="SM00347">
    <property type="entry name" value="HTH_MARR"/>
    <property type="match status" value="1"/>
</dbReference>
<dbReference type="PRINTS" id="PR00598">
    <property type="entry name" value="HTHMARR"/>
</dbReference>